<dbReference type="VEuPathDB" id="VectorBase:SCAU005184"/>
<feature type="region of interest" description="Disordered" evidence="1">
    <location>
        <begin position="239"/>
        <end position="286"/>
    </location>
</feature>
<dbReference type="KEGG" id="scac:106089109"/>
<feature type="compositionally biased region" description="Acidic residues" evidence="1">
    <location>
        <begin position="239"/>
        <end position="258"/>
    </location>
</feature>
<dbReference type="EnsemblMetazoa" id="SCAU005184-RA">
    <property type="protein sequence ID" value="SCAU005184-PA"/>
    <property type="gene ID" value="SCAU005184"/>
</dbReference>
<evidence type="ECO:0000256" key="1">
    <source>
        <dbReference type="SAM" id="MobiDB-lite"/>
    </source>
</evidence>
<name>A0A1I8P664_STOCA</name>
<dbReference type="GO" id="GO:0003713">
    <property type="term" value="F:transcription coactivator activity"/>
    <property type="evidence" value="ECO:0007669"/>
    <property type="project" value="InterPro"/>
</dbReference>
<feature type="compositionally biased region" description="Acidic residues" evidence="1">
    <location>
        <begin position="178"/>
        <end position="192"/>
    </location>
</feature>
<protein>
    <submittedName>
        <fullName evidence="3">Uncharacterized protein</fullName>
    </submittedName>
</protein>
<reference evidence="3" key="1">
    <citation type="submission" date="2020-05" db="UniProtKB">
        <authorList>
            <consortium name="EnsemblMetazoa"/>
        </authorList>
    </citation>
    <scope>IDENTIFICATION</scope>
    <source>
        <strain evidence="3">USDA</strain>
    </source>
</reference>
<dbReference type="PANTHER" id="PTHR33137">
    <property type="entry name" value="MEDIATOR OF RNA POLYMERASE II TRANSCRIPTION SUBUNIT 15A-RELATED"/>
    <property type="match status" value="1"/>
</dbReference>
<feature type="region of interest" description="Disordered" evidence="1">
    <location>
        <begin position="684"/>
        <end position="708"/>
    </location>
</feature>
<evidence type="ECO:0000256" key="2">
    <source>
        <dbReference type="SAM" id="SignalP"/>
    </source>
</evidence>
<evidence type="ECO:0000313" key="3">
    <source>
        <dbReference type="EnsemblMetazoa" id="SCAU005184-PA"/>
    </source>
</evidence>
<feature type="compositionally biased region" description="Polar residues" evidence="1">
    <location>
        <begin position="206"/>
        <end position="215"/>
    </location>
</feature>
<dbReference type="AlphaFoldDB" id="A0A1I8P664"/>
<proteinExistence type="predicted"/>
<dbReference type="GO" id="GO:0031490">
    <property type="term" value="F:chromatin DNA binding"/>
    <property type="evidence" value="ECO:0007669"/>
    <property type="project" value="InterPro"/>
</dbReference>
<dbReference type="PANTHER" id="PTHR33137:SF4">
    <property type="entry name" value="MEDIATOR OF RNA POLYMERASE II TRANSCRIPTION SUBUNIT 15A-RELATED"/>
    <property type="match status" value="1"/>
</dbReference>
<feature type="compositionally biased region" description="Basic and acidic residues" evidence="1">
    <location>
        <begin position="134"/>
        <end position="147"/>
    </location>
</feature>
<dbReference type="OrthoDB" id="5219169at2759"/>
<gene>
    <name evidence="3" type="primary">106089109</name>
</gene>
<keyword evidence="2" id="KW-0732">Signal</keyword>
<feature type="signal peptide" evidence="2">
    <location>
        <begin position="1"/>
        <end position="19"/>
    </location>
</feature>
<feature type="compositionally biased region" description="Low complexity" evidence="1">
    <location>
        <begin position="690"/>
        <end position="706"/>
    </location>
</feature>
<accession>A0A1I8P664</accession>
<dbReference type="Proteomes" id="UP000095300">
    <property type="component" value="Unassembled WGS sequence"/>
</dbReference>
<feature type="region of interest" description="Disordered" evidence="1">
    <location>
        <begin position="129"/>
        <end position="216"/>
    </location>
</feature>
<organism evidence="3 4">
    <name type="scientific">Stomoxys calcitrans</name>
    <name type="common">Stable fly</name>
    <name type="synonym">Conops calcitrans</name>
    <dbReference type="NCBI Taxonomy" id="35570"/>
    <lineage>
        <taxon>Eukaryota</taxon>
        <taxon>Metazoa</taxon>
        <taxon>Ecdysozoa</taxon>
        <taxon>Arthropoda</taxon>
        <taxon>Hexapoda</taxon>
        <taxon>Insecta</taxon>
        <taxon>Pterygota</taxon>
        <taxon>Neoptera</taxon>
        <taxon>Endopterygota</taxon>
        <taxon>Diptera</taxon>
        <taxon>Brachycera</taxon>
        <taxon>Muscomorpha</taxon>
        <taxon>Muscoidea</taxon>
        <taxon>Muscidae</taxon>
        <taxon>Stomoxys</taxon>
    </lineage>
</organism>
<keyword evidence="4" id="KW-1185">Reference proteome</keyword>
<feature type="compositionally biased region" description="Basic and acidic residues" evidence="1">
    <location>
        <begin position="274"/>
        <end position="284"/>
    </location>
</feature>
<dbReference type="InterPro" id="IPR044661">
    <property type="entry name" value="MED15a/b/c-like"/>
</dbReference>
<feature type="compositionally biased region" description="Polar residues" evidence="1">
    <location>
        <begin position="151"/>
        <end position="164"/>
    </location>
</feature>
<evidence type="ECO:0000313" key="4">
    <source>
        <dbReference type="Proteomes" id="UP000095300"/>
    </source>
</evidence>
<sequence>MKITLAVLFLAILTIYCKCMAVLSLPPSLIARAASLEATQTPKAALVKSLNKAREGGEGGSESGNAAILAQAERGSTGNIVQGSVLLKNLKNLWPKNFALHKRERLAFEDAIAAPLLQPMAAIKNNKNALQQPPRHDQHHDQHHEQPYDIGNNNFLKMESSASNFKHHPTATAVGGEKEDDDLEAADDEEEAENYHDASAEEQYDSNEWLNPNSHKMTDDMAIVSPANRQHFFADIEAEEESADDDDDEYPDDDDDEAAAGAYAFPPSFANTDLDTKPDNDAKDNVGSMVWNKFLRPLKYSTNKACQTANENCPEEEVDYYRGGLNVNRNLNYPSQKFGYSAEVSPRPNLLSSSEVVPKTSQLPTFQSENIHNVNNDDILLLLTAEQNLVQFLNWAMHELYPFEKFANVSEHGADHYHPGMFSWKKLNLSGRLEPPMYVEEPHYVIVRREYDADDDLKRGLHSRDDPFIPPRGRKHNLPDLDSLLQRYETFVPNRGRRDNIKDIFKYDDLFYPNRGKRQMRLPQQQQQLHKTIGDIVGAGEDIKEANHHQQQQQFLMNEENAAIAANHHNPTQQQQQLPALSWKALEQLENVMAKMRRKLHQMQQQQNTFDEMSDNNNIATKRMSTSHQPLMLAMGQKRRRNVDKRLKSIANIFQQRRQQLSANSHKNLNARRQWLKRYAMANSHDRPTAKSGNAGTTTATTSNSGPSHLAVAANRLHALRSMSPLQHHRQQQPHQQDLVNHGYLSSTKYAAHIPNLLPMQQQTSPLQRQSLAARQFDPLSWHKLQMLQHQYHLPLLTMRHSRLTPAVEQQQQLQHPFTGEQQQRQNQAMLPTPQETQLSWQSSDAMDDNAMANDLGNLFKTDYD</sequence>
<feature type="chain" id="PRO_5009326075" evidence="2">
    <location>
        <begin position="20"/>
        <end position="865"/>
    </location>
</feature>